<gene>
    <name evidence="1" type="ORF">GYA37_04040</name>
</gene>
<reference evidence="1 2" key="1">
    <citation type="journal article" date="2020" name="Biotechnol. Biofuels">
        <title>New insights from the biogas microbiome by comprehensive genome-resolved metagenomics of nearly 1600 species originating from multiple anaerobic digesters.</title>
        <authorList>
            <person name="Campanaro S."/>
            <person name="Treu L."/>
            <person name="Rodriguez-R L.M."/>
            <person name="Kovalovszki A."/>
            <person name="Ziels R.M."/>
            <person name="Maus I."/>
            <person name="Zhu X."/>
            <person name="Kougias P.G."/>
            <person name="Basile A."/>
            <person name="Luo G."/>
            <person name="Schluter A."/>
            <person name="Konstantinidis K.T."/>
            <person name="Angelidaki I."/>
        </authorList>
    </citation>
    <scope>NUCLEOTIDE SEQUENCE [LARGE SCALE GENOMIC DNA]</scope>
    <source>
        <strain evidence="1">AS27yjCOA_202</strain>
    </source>
</reference>
<accession>A0A7X9E7L4</accession>
<dbReference type="SUPFAM" id="SSF48452">
    <property type="entry name" value="TPR-like"/>
    <property type="match status" value="1"/>
</dbReference>
<sequence>MDKDQFKKQLSIARDERETGDLNKALGLFNEIDEAQLDSDQLFTYLGEKGLTLWHLKKYGEAKEMFERSKKLAGDLNNDSYKAVSLRQLSRSEFNTEDKIKAIDLAREARELAFKSSREDIVWFDHGVVDAMIANNSSKDEIESWFLKESEDLYNISQKTKDQIAKWVWLTGLLIDRYKVYNTKADLYTAKIIAEQFNLSRRIEQISKLLEQ</sequence>
<dbReference type="AlphaFoldDB" id="A0A7X9E7L4"/>
<dbReference type="InterPro" id="IPR011990">
    <property type="entry name" value="TPR-like_helical_dom_sf"/>
</dbReference>
<proteinExistence type="predicted"/>
<evidence type="ECO:0000313" key="2">
    <source>
        <dbReference type="Proteomes" id="UP000590542"/>
    </source>
</evidence>
<dbReference type="Gene3D" id="1.25.40.10">
    <property type="entry name" value="Tetratricopeptide repeat domain"/>
    <property type="match status" value="1"/>
</dbReference>
<organism evidence="1 2">
    <name type="scientific">candidate division WWE3 bacterium</name>
    <dbReference type="NCBI Taxonomy" id="2053526"/>
    <lineage>
        <taxon>Bacteria</taxon>
        <taxon>Katanobacteria</taxon>
    </lineage>
</organism>
<evidence type="ECO:0000313" key="1">
    <source>
        <dbReference type="EMBL" id="NMB91982.1"/>
    </source>
</evidence>
<comment type="caution">
    <text evidence="1">The sequence shown here is derived from an EMBL/GenBank/DDBJ whole genome shotgun (WGS) entry which is preliminary data.</text>
</comment>
<name>A0A7X9E7L4_UNCKA</name>
<dbReference type="EMBL" id="JAAZNV010000014">
    <property type="protein sequence ID" value="NMB91982.1"/>
    <property type="molecule type" value="Genomic_DNA"/>
</dbReference>
<dbReference type="Proteomes" id="UP000590542">
    <property type="component" value="Unassembled WGS sequence"/>
</dbReference>
<protein>
    <submittedName>
        <fullName evidence="1">Tetratricopeptide repeat protein</fullName>
    </submittedName>
</protein>